<dbReference type="Pfam" id="PF00482">
    <property type="entry name" value="T2SSF"/>
    <property type="match status" value="1"/>
</dbReference>
<organism evidence="8 9">
    <name type="scientific">Dankookia rubra</name>
    <dbReference type="NCBI Taxonomy" id="1442381"/>
    <lineage>
        <taxon>Bacteria</taxon>
        <taxon>Pseudomonadati</taxon>
        <taxon>Pseudomonadota</taxon>
        <taxon>Alphaproteobacteria</taxon>
        <taxon>Acetobacterales</taxon>
        <taxon>Roseomonadaceae</taxon>
        <taxon>Dankookia</taxon>
    </lineage>
</organism>
<evidence type="ECO:0000256" key="1">
    <source>
        <dbReference type="ARBA" id="ARBA00004651"/>
    </source>
</evidence>
<feature type="transmembrane region" description="Helical" evidence="6">
    <location>
        <begin position="291"/>
        <end position="310"/>
    </location>
</feature>
<feature type="transmembrane region" description="Helical" evidence="6">
    <location>
        <begin position="6"/>
        <end position="25"/>
    </location>
</feature>
<feature type="domain" description="Type II secretion system protein GspF" evidence="7">
    <location>
        <begin position="151"/>
        <end position="271"/>
    </location>
</feature>
<dbReference type="InterPro" id="IPR042094">
    <property type="entry name" value="T2SS_GspF_sf"/>
</dbReference>
<dbReference type="Proteomes" id="UP000295096">
    <property type="component" value="Unassembled WGS sequence"/>
</dbReference>
<evidence type="ECO:0000256" key="2">
    <source>
        <dbReference type="ARBA" id="ARBA00022475"/>
    </source>
</evidence>
<dbReference type="PANTHER" id="PTHR35007">
    <property type="entry name" value="INTEGRAL MEMBRANE PROTEIN-RELATED"/>
    <property type="match status" value="1"/>
</dbReference>
<feature type="transmembrane region" description="Helical" evidence="6">
    <location>
        <begin position="86"/>
        <end position="105"/>
    </location>
</feature>
<comment type="caution">
    <text evidence="8">The sequence shown here is derived from an EMBL/GenBank/DDBJ whole genome shotgun (WGS) entry which is preliminary data.</text>
</comment>
<keyword evidence="4 6" id="KW-1133">Transmembrane helix</keyword>
<protein>
    <submittedName>
        <fullName evidence="8">Type II secretion system protein F</fullName>
    </submittedName>
</protein>
<dbReference type="EMBL" id="SMSJ01000060">
    <property type="protein sequence ID" value="TDH59605.1"/>
    <property type="molecule type" value="Genomic_DNA"/>
</dbReference>
<name>A0A4V3A9N5_9PROT</name>
<keyword evidence="9" id="KW-1185">Reference proteome</keyword>
<dbReference type="GO" id="GO:0005886">
    <property type="term" value="C:plasma membrane"/>
    <property type="evidence" value="ECO:0007669"/>
    <property type="project" value="UniProtKB-SubCell"/>
</dbReference>
<sequence length="315" mass="33734">MKGLLFAGAGALGLGLLVVLGLGALQRQDRHRARVAAVVGPHWPAGLAAPPRRGWLQGMAEAPWLASLTGIFGLQLDRAAEYPVRWWIIPLVALPAARAAAGLAALLGGDLLLLAAPVFWFCSCRWAFAWLDTRRVETLFRQFPDALGMVTRAVRVGIPVSEAIRSVAREAPKETAAEFRRIADRLSIGLPIDQALAETAHRNGVPEYRFFATALALQNQTGGGLGETLENLAEVIRKRVALKERGHALAAEARTSAGILAILPFFTCGVLAVLSPGYIAMLFNDPGGQRVLSAAIGLLLIGILMMRSMIKRSLS</sequence>
<evidence type="ECO:0000259" key="7">
    <source>
        <dbReference type="Pfam" id="PF00482"/>
    </source>
</evidence>
<dbReference type="AlphaFoldDB" id="A0A4V3A9N5"/>
<proteinExistence type="predicted"/>
<feature type="transmembrane region" description="Helical" evidence="6">
    <location>
        <begin position="257"/>
        <end position="279"/>
    </location>
</feature>
<evidence type="ECO:0000256" key="6">
    <source>
        <dbReference type="SAM" id="Phobius"/>
    </source>
</evidence>
<comment type="subcellular location">
    <subcellularLocation>
        <location evidence="1">Cell membrane</location>
        <topology evidence="1">Multi-pass membrane protein</topology>
    </subcellularLocation>
</comment>
<evidence type="ECO:0000256" key="5">
    <source>
        <dbReference type="ARBA" id="ARBA00023136"/>
    </source>
</evidence>
<evidence type="ECO:0000256" key="3">
    <source>
        <dbReference type="ARBA" id="ARBA00022692"/>
    </source>
</evidence>
<dbReference type="OrthoDB" id="9803381at2"/>
<keyword evidence="2" id="KW-1003">Cell membrane</keyword>
<feature type="transmembrane region" description="Helical" evidence="6">
    <location>
        <begin position="111"/>
        <end position="131"/>
    </location>
</feature>
<reference evidence="8 9" key="1">
    <citation type="journal article" date="2016" name="J. Microbiol.">
        <title>Dankookia rubra gen. nov., sp. nov., an alphaproteobacterium isolated from sediment of a shallow stream.</title>
        <authorList>
            <person name="Kim W.H."/>
            <person name="Kim D.H."/>
            <person name="Kang K."/>
            <person name="Ahn T.Y."/>
        </authorList>
    </citation>
    <scope>NUCLEOTIDE SEQUENCE [LARGE SCALE GENOMIC DNA]</scope>
    <source>
        <strain evidence="8 9">JCM30602</strain>
    </source>
</reference>
<keyword evidence="5 6" id="KW-0472">Membrane</keyword>
<dbReference type="InterPro" id="IPR018076">
    <property type="entry name" value="T2SS_GspF_dom"/>
</dbReference>
<evidence type="ECO:0000256" key="4">
    <source>
        <dbReference type="ARBA" id="ARBA00022989"/>
    </source>
</evidence>
<evidence type="ECO:0000313" key="8">
    <source>
        <dbReference type="EMBL" id="TDH59605.1"/>
    </source>
</evidence>
<gene>
    <name evidence="8" type="ORF">E2C06_26540</name>
</gene>
<accession>A0A4V3A9N5</accession>
<evidence type="ECO:0000313" key="9">
    <source>
        <dbReference type="Proteomes" id="UP000295096"/>
    </source>
</evidence>
<dbReference type="RefSeq" id="WP_133291606.1">
    <property type="nucleotide sequence ID" value="NZ_SMSJ01000060.1"/>
</dbReference>
<dbReference type="PANTHER" id="PTHR35007:SF1">
    <property type="entry name" value="PILUS ASSEMBLY PROTEIN"/>
    <property type="match status" value="1"/>
</dbReference>
<dbReference type="Gene3D" id="1.20.81.30">
    <property type="entry name" value="Type II secretion system (T2SS), domain F"/>
    <property type="match status" value="1"/>
</dbReference>
<keyword evidence="3 6" id="KW-0812">Transmembrane</keyword>